<comment type="caution">
    <text evidence="1">The sequence shown here is derived from an EMBL/GenBank/DDBJ whole genome shotgun (WGS) entry which is preliminary data.</text>
</comment>
<evidence type="ECO:0000313" key="2">
    <source>
        <dbReference type="Proteomes" id="UP001201463"/>
    </source>
</evidence>
<dbReference type="RefSeq" id="WP_233393158.1">
    <property type="nucleotide sequence ID" value="NZ_JAJTWT010000006.1"/>
</dbReference>
<dbReference type="EMBL" id="JAJTWT010000006">
    <property type="protein sequence ID" value="MCE4538717.1"/>
    <property type="molecule type" value="Genomic_DNA"/>
</dbReference>
<accession>A0ABS8XGR2</accession>
<sequence length="67" mass="7207">MSKDTVTAVREDGLRYSSKVGGSPFLGSGHTRSCFKCGKHRAPASLQSIRLLGRNEVVCKPSCKTLP</sequence>
<protein>
    <submittedName>
        <fullName evidence="1">Uncharacterized protein</fullName>
    </submittedName>
</protein>
<evidence type="ECO:0000313" key="1">
    <source>
        <dbReference type="EMBL" id="MCE4538717.1"/>
    </source>
</evidence>
<dbReference type="Proteomes" id="UP001201463">
    <property type="component" value="Unassembled WGS sequence"/>
</dbReference>
<organism evidence="1 2">
    <name type="scientific">Pelomonas caseinilytica</name>
    <dbReference type="NCBI Taxonomy" id="2906763"/>
    <lineage>
        <taxon>Bacteria</taxon>
        <taxon>Pseudomonadati</taxon>
        <taxon>Pseudomonadota</taxon>
        <taxon>Betaproteobacteria</taxon>
        <taxon>Burkholderiales</taxon>
        <taxon>Sphaerotilaceae</taxon>
        <taxon>Roseateles</taxon>
    </lineage>
</organism>
<keyword evidence="2" id="KW-1185">Reference proteome</keyword>
<name>A0ABS8XGR2_9BURK</name>
<reference evidence="1 2" key="1">
    <citation type="submission" date="2021-12" db="EMBL/GenBank/DDBJ databases">
        <title>Genome seq of p7.</title>
        <authorList>
            <person name="Seo T."/>
        </authorList>
    </citation>
    <scope>NUCLEOTIDE SEQUENCE [LARGE SCALE GENOMIC DNA]</scope>
    <source>
        <strain evidence="1 2">P7</strain>
    </source>
</reference>
<proteinExistence type="predicted"/>
<gene>
    <name evidence="1" type="ORF">LXT12_15805</name>
</gene>